<reference evidence="1" key="2">
    <citation type="submission" date="2021-04" db="EMBL/GenBank/DDBJ databases">
        <authorList>
            <person name="Gilroy R."/>
        </authorList>
    </citation>
    <scope>NUCLEOTIDE SEQUENCE</scope>
    <source>
        <strain evidence="1">14975</strain>
    </source>
</reference>
<sequence>MTLPTIISRVYAVSSAAGCTVSTVSGITLLSIPANSQGFFVAPETQVVLSDENALVTCLS</sequence>
<organism evidence="1 2">
    <name type="scientific">Candidatus Akkermansia intestinigallinarum</name>
    <dbReference type="NCBI Taxonomy" id="2838431"/>
    <lineage>
        <taxon>Bacteria</taxon>
        <taxon>Pseudomonadati</taxon>
        <taxon>Verrucomicrobiota</taxon>
        <taxon>Verrucomicrobiia</taxon>
        <taxon>Verrucomicrobiales</taxon>
        <taxon>Akkermansiaceae</taxon>
        <taxon>Akkermansia</taxon>
    </lineage>
</organism>
<gene>
    <name evidence="1" type="ORF">H9862_06050</name>
</gene>
<accession>A0A9D2AH60</accession>
<proteinExistence type="predicted"/>
<protein>
    <submittedName>
        <fullName evidence="1">Uncharacterized protein</fullName>
    </submittedName>
</protein>
<dbReference type="EMBL" id="DXFQ01000107">
    <property type="protein sequence ID" value="HIX20149.1"/>
    <property type="molecule type" value="Genomic_DNA"/>
</dbReference>
<evidence type="ECO:0000313" key="1">
    <source>
        <dbReference type="EMBL" id="HIX20149.1"/>
    </source>
</evidence>
<dbReference type="Proteomes" id="UP000823964">
    <property type="component" value="Unassembled WGS sequence"/>
</dbReference>
<comment type="caution">
    <text evidence="1">The sequence shown here is derived from an EMBL/GenBank/DDBJ whole genome shotgun (WGS) entry which is preliminary data.</text>
</comment>
<name>A0A9D2AH60_9BACT</name>
<evidence type="ECO:0000313" key="2">
    <source>
        <dbReference type="Proteomes" id="UP000823964"/>
    </source>
</evidence>
<dbReference type="AlphaFoldDB" id="A0A9D2AH60"/>
<reference evidence="1" key="1">
    <citation type="journal article" date="2021" name="PeerJ">
        <title>Extensive microbial diversity within the chicken gut microbiome revealed by metagenomics and culture.</title>
        <authorList>
            <person name="Gilroy R."/>
            <person name="Ravi A."/>
            <person name="Getino M."/>
            <person name="Pursley I."/>
            <person name="Horton D.L."/>
            <person name="Alikhan N.F."/>
            <person name="Baker D."/>
            <person name="Gharbi K."/>
            <person name="Hall N."/>
            <person name="Watson M."/>
            <person name="Adriaenssens E.M."/>
            <person name="Foster-Nyarko E."/>
            <person name="Jarju S."/>
            <person name="Secka A."/>
            <person name="Antonio M."/>
            <person name="Oren A."/>
            <person name="Chaudhuri R.R."/>
            <person name="La Ragione R."/>
            <person name="Hildebrand F."/>
            <person name="Pallen M.J."/>
        </authorList>
    </citation>
    <scope>NUCLEOTIDE SEQUENCE</scope>
    <source>
        <strain evidence="1">14975</strain>
    </source>
</reference>